<proteinExistence type="predicted"/>
<evidence type="ECO:0000313" key="1">
    <source>
        <dbReference type="EMBL" id="SBT45571.1"/>
    </source>
</evidence>
<protein>
    <submittedName>
        <fullName evidence="1">Uncharacterized protein</fullName>
    </submittedName>
</protein>
<evidence type="ECO:0000313" key="2">
    <source>
        <dbReference type="Proteomes" id="UP000078550"/>
    </source>
</evidence>
<sequence length="88" mass="9578">MEGKKGTRSAFASAFATNTRSAVICKRGCDESRGIHNCLFPGLVFRFALGGSGCTCECTYIHARICTYASVPLRTQVYSSSLCKNWGR</sequence>
<reference evidence="2" key="1">
    <citation type="submission" date="2016-05" db="EMBL/GenBank/DDBJ databases">
        <authorList>
            <person name="Naeem Raeece"/>
        </authorList>
    </citation>
    <scope>NUCLEOTIDE SEQUENCE [LARGE SCALE GENOMIC DNA]</scope>
</reference>
<gene>
    <name evidence="1" type="ORF">POVWA2_050240</name>
</gene>
<organism evidence="1 2">
    <name type="scientific">Plasmodium ovale wallikeri</name>
    <dbReference type="NCBI Taxonomy" id="864142"/>
    <lineage>
        <taxon>Eukaryota</taxon>
        <taxon>Sar</taxon>
        <taxon>Alveolata</taxon>
        <taxon>Apicomplexa</taxon>
        <taxon>Aconoidasida</taxon>
        <taxon>Haemosporida</taxon>
        <taxon>Plasmodiidae</taxon>
        <taxon>Plasmodium</taxon>
        <taxon>Plasmodium (Plasmodium)</taxon>
    </lineage>
</organism>
<dbReference type="EMBL" id="FLRE01000179">
    <property type="protein sequence ID" value="SBT45571.1"/>
    <property type="molecule type" value="Genomic_DNA"/>
</dbReference>
<name>A0A1A8ZNV6_PLAOA</name>
<dbReference type="AlphaFoldDB" id="A0A1A8ZNV6"/>
<accession>A0A1A8ZNV6</accession>
<dbReference type="Proteomes" id="UP000078550">
    <property type="component" value="Unassembled WGS sequence"/>
</dbReference>